<dbReference type="GO" id="GO:0020037">
    <property type="term" value="F:heme binding"/>
    <property type="evidence" value="ECO:0007669"/>
    <property type="project" value="InterPro"/>
</dbReference>
<dbReference type="GO" id="GO:0019825">
    <property type="term" value="F:oxygen binding"/>
    <property type="evidence" value="ECO:0007669"/>
    <property type="project" value="InterPro"/>
</dbReference>
<dbReference type="PROSITE" id="PS51257">
    <property type="entry name" value="PROKAR_LIPOPROTEIN"/>
    <property type="match status" value="1"/>
</dbReference>
<dbReference type="STRING" id="937777.Deipe_0217"/>
<protein>
    <submittedName>
        <fullName evidence="6">Truncated hemoglobin</fullName>
    </submittedName>
</protein>
<dbReference type="GO" id="GO:0005344">
    <property type="term" value="F:oxygen carrier activity"/>
    <property type="evidence" value="ECO:0007669"/>
    <property type="project" value="InterPro"/>
</dbReference>
<dbReference type="SUPFAM" id="SSF46458">
    <property type="entry name" value="Globin-like"/>
    <property type="match status" value="1"/>
</dbReference>
<reference evidence="7" key="1">
    <citation type="submission" date="2012-03" db="EMBL/GenBank/DDBJ databases">
        <title>Complete sequence of chromosome of Deinococcus peraridilitoris DSM 19664.</title>
        <authorList>
            <person name="Lucas S."/>
            <person name="Copeland A."/>
            <person name="Lapidus A."/>
            <person name="Glavina del Rio T."/>
            <person name="Dalin E."/>
            <person name="Tice H."/>
            <person name="Bruce D."/>
            <person name="Goodwin L."/>
            <person name="Pitluck S."/>
            <person name="Peters L."/>
            <person name="Mikhailova N."/>
            <person name="Lu M."/>
            <person name="Kyrpides N."/>
            <person name="Mavromatis K."/>
            <person name="Ivanova N."/>
            <person name="Brettin T."/>
            <person name="Detter J.C."/>
            <person name="Han C."/>
            <person name="Larimer F."/>
            <person name="Land M."/>
            <person name="Hauser L."/>
            <person name="Markowitz V."/>
            <person name="Cheng J.-F."/>
            <person name="Hugenholtz P."/>
            <person name="Woyke T."/>
            <person name="Wu D."/>
            <person name="Pukall R."/>
            <person name="Steenblock K."/>
            <person name="Brambilla E."/>
            <person name="Klenk H.-P."/>
            <person name="Eisen J.A."/>
        </authorList>
    </citation>
    <scope>NUCLEOTIDE SEQUENCE [LARGE SCALE GENOMIC DNA]</scope>
    <source>
        <strain evidence="7">DSM 19664 / LMG 22246 / CIP 109416 / KR-200</strain>
    </source>
</reference>
<dbReference type="PANTHER" id="PTHR47366:SF1">
    <property type="entry name" value="TWO-ON-TWO HEMOGLOBIN-3"/>
    <property type="match status" value="1"/>
</dbReference>
<dbReference type="KEGG" id="dpd:Deipe_0217"/>
<comment type="similarity">
    <text evidence="5">Belongs to the truncated hemoglobin family. Group II subfamily.</text>
</comment>
<dbReference type="PATRIC" id="fig|937777.3.peg.226"/>
<evidence type="ECO:0000256" key="2">
    <source>
        <dbReference type="ARBA" id="ARBA00022617"/>
    </source>
</evidence>
<dbReference type="Gene3D" id="1.10.490.10">
    <property type="entry name" value="Globins"/>
    <property type="match status" value="1"/>
</dbReference>
<evidence type="ECO:0000256" key="5">
    <source>
        <dbReference type="ARBA" id="ARBA00034496"/>
    </source>
</evidence>
<keyword evidence="4" id="KW-0408">Iron</keyword>
<evidence type="ECO:0000313" key="6">
    <source>
        <dbReference type="EMBL" id="AFZ65820.1"/>
    </source>
</evidence>
<dbReference type="InterPro" id="IPR012292">
    <property type="entry name" value="Globin/Proto"/>
</dbReference>
<dbReference type="Pfam" id="PF01152">
    <property type="entry name" value="Bac_globin"/>
    <property type="match status" value="1"/>
</dbReference>
<dbReference type="Proteomes" id="UP000010467">
    <property type="component" value="Chromosome"/>
</dbReference>
<dbReference type="PANTHER" id="PTHR47366">
    <property type="entry name" value="TWO-ON-TWO HEMOGLOBIN-3"/>
    <property type="match status" value="1"/>
</dbReference>
<keyword evidence="1" id="KW-0813">Transport</keyword>
<dbReference type="HOGENOM" id="CLU_103526_3_1_0"/>
<organism evidence="6 7">
    <name type="scientific">Deinococcus peraridilitoris (strain DSM 19664 / LMG 22246 / CIP 109416 / KR-200)</name>
    <dbReference type="NCBI Taxonomy" id="937777"/>
    <lineage>
        <taxon>Bacteria</taxon>
        <taxon>Thermotogati</taxon>
        <taxon>Deinococcota</taxon>
        <taxon>Deinococci</taxon>
        <taxon>Deinococcales</taxon>
        <taxon>Deinococcaceae</taxon>
        <taxon>Deinococcus</taxon>
    </lineage>
</organism>
<proteinExistence type="inferred from homology"/>
<keyword evidence="2" id="KW-0349">Heme</keyword>
<evidence type="ECO:0000256" key="1">
    <source>
        <dbReference type="ARBA" id="ARBA00022448"/>
    </source>
</evidence>
<dbReference type="EMBL" id="CP003382">
    <property type="protein sequence ID" value="AFZ65820.1"/>
    <property type="molecule type" value="Genomic_DNA"/>
</dbReference>
<dbReference type="GO" id="GO:0046872">
    <property type="term" value="F:metal ion binding"/>
    <property type="evidence" value="ECO:0007669"/>
    <property type="project" value="UniProtKB-KW"/>
</dbReference>
<evidence type="ECO:0000256" key="4">
    <source>
        <dbReference type="ARBA" id="ARBA00023004"/>
    </source>
</evidence>
<dbReference type="InterPro" id="IPR044203">
    <property type="entry name" value="GlbO/GLB3-like"/>
</dbReference>
<accession>K9ZYI7</accession>
<dbReference type="InterPro" id="IPR001486">
    <property type="entry name" value="Hemoglobin_trunc"/>
</dbReference>
<keyword evidence="3" id="KW-0479">Metal-binding</keyword>
<sequence length="162" mass="18140">MKSHNLHYFALVLSCIAYPRGVQLTPNGTLYDRIGPEHLHALLTRFYRCVGHDPLLAPLFPDDLGHTLEKQFAFMSGFLGGPPLYHQRFGHPRLRARHLPFPITPEHARAWLSCMKTALDETPQIERADAAEYYAALTKVALHMVNSPSAAQEPTSGEGQAR</sequence>
<keyword evidence="7" id="KW-1185">Reference proteome</keyword>
<evidence type="ECO:0000256" key="3">
    <source>
        <dbReference type="ARBA" id="ARBA00022723"/>
    </source>
</evidence>
<dbReference type="AlphaFoldDB" id="K9ZYI7"/>
<name>K9ZYI7_DEIPD</name>
<gene>
    <name evidence="6" type="ordered locus">Deipe_0217</name>
</gene>
<dbReference type="eggNOG" id="COG2346">
    <property type="taxonomic scope" value="Bacteria"/>
</dbReference>
<evidence type="ECO:0000313" key="7">
    <source>
        <dbReference type="Proteomes" id="UP000010467"/>
    </source>
</evidence>
<dbReference type="InterPro" id="IPR009050">
    <property type="entry name" value="Globin-like_sf"/>
</dbReference>